<gene>
    <name evidence="4" type="ORF">FF125_01615</name>
</gene>
<dbReference type="PANTHER" id="PTHR10587">
    <property type="entry name" value="GLYCOSYL TRANSFERASE-RELATED"/>
    <property type="match status" value="1"/>
</dbReference>
<evidence type="ECO:0000313" key="5">
    <source>
        <dbReference type="Proteomes" id="UP000306229"/>
    </source>
</evidence>
<protein>
    <submittedName>
        <fullName evidence="4">Polysaccharide deacetylase family protein</fullName>
    </submittedName>
</protein>
<dbReference type="PANTHER" id="PTHR10587:SF133">
    <property type="entry name" value="CHITIN DEACETYLASE 1-RELATED"/>
    <property type="match status" value="1"/>
</dbReference>
<evidence type="ECO:0000259" key="3">
    <source>
        <dbReference type="PROSITE" id="PS51677"/>
    </source>
</evidence>
<organism evidence="4 5">
    <name type="scientific">Aureibaculum algae</name>
    <dbReference type="NCBI Taxonomy" id="2584122"/>
    <lineage>
        <taxon>Bacteria</taxon>
        <taxon>Pseudomonadati</taxon>
        <taxon>Bacteroidota</taxon>
        <taxon>Flavobacteriia</taxon>
        <taxon>Flavobacteriales</taxon>
        <taxon>Flavobacteriaceae</taxon>
        <taxon>Aureibaculum</taxon>
    </lineage>
</organism>
<reference evidence="4 5" key="1">
    <citation type="submission" date="2019-05" db="EMBL/GenBank/DDBJ databases">
        <title>Algicella ahnfeltiae gen. nov., sp. nov., a novel marine bacterium of the family Flavobacteriaceae isolated from a red alga.</title>
        <authorList>
            <person name="Nedashkovskaya O.I."/>
            <person name="Kukhlevskiy A.D."/>
            <person name="Kim S.-G."/>
            <person name="Zhukova N.V."/>
            <person name="Mikhailov V.V."/>
        </authorList>
    </citation>
    <scope>NUCLEOTIDE SEQUENCE [LARGE SCALE GENOMIC DNA]</scope>
    <source>
        <strain evidence="4 5">10Alg115</strain>
    </source>
</reference>
<sequence>MNSYFIKIPKWIRSVYPKQIWGFSNSRKEIFLTFDDGPTPEITDWVLNMLEQFDAKATFFCIGNNIQKNPTIFENIINAGHSVGNHTFSHEKGWKTKNEDYLNSALKTDRTIEELNLKSNNSKLFRPPYGKIKRSQTKLLLEKGYNIVMWSILSWDFDTSTTPNQCLNNVIKNTEQGDIIVFHDSVKAFERLQIVLPKVLEYFSEKGFVFKRIS</sequence>
<dbReference type="EMBL" id="CP040749">
    <property type="protein sequence ID" value="QCX37200.1"/>
    <property type="molecule type" value="Genomic_DNA"/>
</dbReference>
<dbReference type="GO" id="GO:0005975">
    <property type="term" value="P:carbohydrate metabolic process"/>
    <property type="evidence" value="ECO:0007669"/>
    <property type="project" value="InterPro"/>
</dbReference>
<dbReference type="RefSeq" id="WP_138948146.1">
    <property type="nucleotide sequence ID" value="NZ_CP040749.1"/>
</dbReference>
<evidence type="ECO:0000313" key="4">
    <source>
        <dbReference type="EMBL" id="QCX37200.1"/>
    </source>
</evidence>
<dbReference type="AlphaFoldDB" id="A0A5B7TM26"/>
<dbReference type="InterPro" id="IPR011330">
    <property type="entry name" value="Glyco_hydro/deAcase_b/a-brl"/>
</dbReference>
<dbReference type="SUPFAM" id="SSF88713">
    <property type="entry name" value="Glycoside hydrolase/deacetylase"/>
    <property type="match status" value="1"/>
</dbReference>
<feature type="domain" description="NodB homology" evidence="3">
    <location>
        <begin position="28"/>
        <end position="211"/>
    </location>
</feature>
<name>A0A5B7TM26_9FLAO</name>
<dbReference type="InterPro" id="IPR050248">
    <property type="entry name" value="Polysacc_deacetylase_ArnD"/>
</dbReference>
<keyword evidence="1" id="KW-0479">Metal-binding</keyword>
<dbReference type="Proteomes" id="UP000306229">
    <property type="component" value="Chromosome"/>
</dbReference>
<dbReference type="GO" id="GO:0016810">
    <property type="term" value="F:hydrolase activity, acting on carbon-nitrogen (but not peptide) bonds"/>
    <property type="evidence" value="ECO:0007669"/>
    <property type="project" value="InterPro"/>
</dbReference>
<dbReference type="Gene3D" id="3.20.20.370">
    <property type="entry name" value="Glycoside hydrolase/deacetylase"/>
    <property type="match status" value="1"/>
</dbReference>
<dbReference type="GO" id="GO:0046872">
    <property type="term" value="F:metal ion binding"/>
    <property type="evidence" value="ECO:0007669"/>
    <property type="project" value="UniProtKB-KW"/>
</dbReference>
<dbReference type="KEGG" id="fbe:FF125_01615"/>
<proteinExistence type="predicted"/>
<dbReference type="Pfam" id="PF01522">
    <property type="entry name" value="Polysacc_deac_1"/>
    <property type="match status" value="1"/>
</dbReference>
<evidence type="ECO:0000256" key="1">
    <source>
        <dbReference type="ARBA" id="ARBA00022723"/>
    </source>
</evidence>
<keyword evidence="2" id="KW-0378">Hydrolase</keyword>
<dbReference type="CDD" id="cd10917">
    <property type="entry name" value="CE4_NodB_like_6s_7s"/>
    <property type="match status" value="1"/>
</dbReference>
<dbReference type="PROSITE" id="PS51677">
    <property type="entry name" value="NODB"/>
    <property type="match status" value="1"/>
</dbReference>
<evidence type="ECO:0000256" key="2">
    <source>
        <dbReference type="ARBA" id="ARBA00022801"/>
    </source>
</evidence>
<dbReference type="GO" id="GO:0016020">
    <property type="term" value="C:membrane"/>
    <property type="evidence" value="ECO:0007669"/>
    <property type="project" value="TreeGrafter"/>
</dbReference>
<keyword evidence="5" id="KW-1185">Reference proteome</keyword>
<accession>A0A5B7TM26</accession>
<dbReference type="OrthoDB" id="9812065at2"/>
<dbReference type="InterPro" id="IPR002509">
    <property type="entry name" value="NODB_dom"/>
</dbReference>